<evidence type="ECO:0000313" key="4">
    <source>
        <dbReference type="EMBL" id="EPS37080.1"/>
    </source>
</evidence>
<dbReference type="InterPro" id="IPR050411">
    <property type="entry name" value="AlphaKG_dependent_hydroxylases"/>
</dbReference>
<dbReference type="EMBL" id="AQGS01000759">
    <property type="protein sequence ID" value="EPS37080.1"/>
    <property type="molecule type" value="Genomic_DNA"/>
</dbReference>
<dbReference type="AlphaFoldDB" id="S8A251"/>
<feature type="region of interest" description="Disordered" evidence="2">
    <location>
        <begin position="27"/>
        <end position="53"/>
    </location>
</feature>
<feature type="region of interest" description="Disordered" evidence="2">
    <location>
        <begin position="453"/>
        <end position="474"/>
    </location>
</feature>
<evidence type="ECO:0000259" key="3">
    <source>
        <dbReference type="Pfam" id="PF02668"/>
    </source>
</evidence>
<dbReference type="eggNOG" id="ENOG502R4JR">
    <property type="taxonomic scope" value="Eukaryota"/>
</dbReference>
<dbReference type="SUPFAM" id="SSF51197">
    <property type="entry name" value="Clavaminate synthase-like"/>
    <property type="match status" value="1"/>
</dbReference>
<sequence length="474" mass="53535">MASSDTAYTAEYGDYYPKELDKLLKASQKAYENRSSRPDYPEKTVPEGWPAQLPPSPMVWDSETFPKDRSHMIDLSPEEVAEVEKALKFVEDLGLSHSAITKSTFSLPKLGPRLDAACKSVHNGLGICFVNGIPSHKFTADQNVYILLGISSYFGESRGRQRDDGAKLIHIFHSLTRGFDENLSPIYNNHAQVFHNDMVTDILCMYCIRTASHGGSNSYASIQRIYNHLAEHNPEMIHTLAAPDWPFDTYGYNPPYQTRPLLFYSRPGEQDEEDEQSDEENTIDEDDDGSSTPRAATFDPGLPETDSEENITPKIGRILASFSPRQLSGSKVHPRPSDIPALTERQTLALEEIERLANKYCLTETLSSGSMLFLNNLAMIHNRTSYTEEAGKPVEEHRHLIRMFLRNDELAWKTPKGLWLDWSRVFGEFEGENEERWVADKVKDYKDQQRGLTTVKAGGEDSSGLEVPGLYKLD</sequence>
<protein>
    <recommendedName>
        <fullName evidence="3">TauD/TfdA-like domain-containing protein</fullName>
    </recommendedName>
</protein>
<dbReference type="Proteomes" id="UP000015100">
    <property type="component" value="Unassembled WGS sequence"/>
</dbReference>
<dbReference type="OMA" id="WHVYNEL"/>
<evidence type="ECO:0000256" key="2">
    <source>
        <dbReference type="SAM" id="MobiDB-lite"/>
    </source>
</evidence>
<comment type="caution">
    <text evidence="4">The sequence shown here is derived from an EMBL/GenBank/DDBJ whole genome shotgun (WGS) entry which is preliminary data.</text>
</comment>
<evidence type="ECO:0000313" key="5">
    <source>
        <dbReference type="Proteomes" id="UP000015100"/>
    </source>
</evidence>
<reference evidence="4 5" key="1">
    <citation type="journal article" date="2013" name="PLoS Genet.">
        <title>Genomic mechanisms accounting for the adaptation to parasitism in nematode-trapping fungi.</title>
        <authorList>
            <person name="Meerupati T."/>
            <person name="Andersson K.M."/>
            <person name="Friman E."/>
            <person name="Kumar D."/>
            <person name="Tunlid A."/>
            <person name="Ahren D."/>
        </authorList>
    </citation>
    <scope>NUCLEOTIDE SEQUENCE [LARGE SCALE GENOMIC DNA]</scope>
    <source>
        <strain evidence="4 5">CBS 200.50</strain>
    </source>
</reference>
<dbReference type="InterPro" id="IPR003819">
    <property type="entry name" value="TauD/TfdA-like"/>
</dbReference>
<dbReference type="InterPro" id="IPR042098">
    <property type="entry name" value="TauD-like_sf"/>
</dbReference>
<accession>S8A251</accession>
<name>S8A251_DACHA</name>
<organism evidence="4 5">
    <name type="scientific">Dactylellina haptotyla (strain CBS 200.50)</name>
    <name type="common">Nematode-trapping fungus</name>
    <name type="synonym">Monacrosporium haptotylum</name>
    <dbReference type="NCBI Taxonomy" id="1284197"/>
    <lineage>
        <taxon>Eukaryota</taxon>
        <taxon>Fungi</taxon>
        <taxon>Dikarya</taxon>
        <taxon>Ascomycota</taxon>
        <taxon>Pezizomycotina</taxon>
        <taxon>Orbiliomycetes</taxon>
        <taxon>Orbiliales</taxon>
        <taxon>Orbiliaceae</taxon>
        <taxon>Dactylellina</taxon>
    </lineage>
</organism>
<gene>
    <name evidence="4" type="ORF">H072_9295</name>
</gene>
<proteinExistence type="predicted"/>
<dbReference type="Pfam" id="PF02668">
    <property type="entry name" value="TauD"/>
    <property type="match status" value="1"/>
</dbReference>
<evidence type="ECO:0000256" key="1">
    <source>
        <dbReference type="ARBA" id="ARBA00023002"/>
    </source>
</evidence>
<dbReference type="HOGENOM" id="CLU_041041_1_1_1"/>
<feature type="domain" description="TauD/TfdA-like" evidence="3">
    <location>
        <begin position="100"/>
        <end position="403"/>
    </location>
</feature>
<reference evidence="5" key="2">
    <citation type="submission" date="2013-04" db="EMBL/GenBank/DDBJ databases">
        <title>Genomic mechanisms accounting for the adaptation to parasitism in nematode-trapping fungi.</title>
        <authorList>
            <person name="Ahren D.G."/>
        </authorList>
    </citation>
    <scope>NUCLEOTIDE SEQUENCE [LARGE SCALE GENOMIC DNA]</scope>
    <source>
        <strain evidence="5">CBS 200.50</strain>
    </source>
</reference>
<dbReference type="PANTHER" id="PTHR10696:SF54">
    <property type="entry name" value="FAMILY OXIDOREDUCTASE, PUTATIVE (AFU_ORTHOLOGUE AFUA_4G13850)-RELATED"/>
    <property type="match status" value="1"/>
</dbReference>
<feature type="region of interest" description="Disordered" evidence="2">
    <location>
        <begin position="267"/>
        <end position="311"/>
    </location>
</feature>
<dbReference type="OrthoDB" id="272271at2759"/>
<dbReference type="Gene3D" id="3.60.130.10">
    <property type="entry name" value="Clavaminate synthase-like"/>
    <property type="match status" value="1"/>
</dbReference>
<dbReference type="STRING" id="1284197.S8A251"/>
<keyword evidence="5" id="KW-1185">Reference proteome</keyword>
<dbReference type="GO" id="GO:0016491">
    <property type="term" value="F:oxidoreductase activity"/>
    <property type="evidence" value="ECO:0007669"/>
    <property type="project" value="UniProtKB-KW"/>
</dbReference>
<feature type="compositionally biased region" description="Acidic residues" evidence="2">
    <location>
        <begin position="270"/>
        <end position="289"/>
    </location>
</feature>
<dbReference type="PANTHER" id="PTHR10696">
    <property type="entry name" value="GAMMA-BUTYROBETAINE HYDROXYLASE-RELATED"/>
    <property type="match status" value="1"/>
</dbReference>
<keyword evidence="1" id="KW-0560">Oxidoreductase</keyword>
<feature type="compositionally biased region" description="Basic and acidic residues" evidence="2">
    <location>
        <begin position="31"/>
        <end position="45"/>
    </location>
</feature>